<dbReference type="EC" id="2.7.11.-" evidence="8"/>
<evidence type="ECO:0000256" key="3">
    <source>
        <dbReference type="ARBA" id="ARBA00022741"/>
    </source>
</evidence>
<accession>A0A1Q9ECJ8</accession>
<evidence type="ECO:0000256" key="7">
    <source>
        <dbReference type="ARBA" id="ARBA00048201"/>
    </source>
</evidence>
<sequence length="576" mass="63536">MGREFQDTAISLRLCAEILGEDHRHASFVQFQVSGAGEAAAASQELPSLVLDFPESAPSSEQVHLLDVEELAGNVALHQKVVFQVRVGDLATKSDITVKQLDRHSVEVSWPRFIAAEGLSEVDYYVKAVCCPVPEDTIQRYLPHAAAAESSENGGWCRVVLRKLVPEVPYIITVTGAYPHLSRFCSQSALEAWVANFHDKARPDVSMLGLCPAAAAKMGVGPFSADHGSRLNELLCAEVGYMSTVPIRPLSMQEVLALVSSESLAELIHTDVPKRFAVRIRMIESLQGWETIPEMSELHAMMTRWYRELRLVDPHGELKQVTEITRAIRQEGSTTVGLVASGIHRLQRRSEGIYSDDFLDNWLDGFLLSRIGSNMLLDQYYACAPKAAGGLDRKTGIIQPDCDAVSLCKQAADYASRICQFHTGQRPVVVYDNYEAGTGACQPDSPCYFSYIPGYLRYIMVELLKNSFKDRPIHVLICRDDTQVLIRVSDRAGGIPSHVGDRIWSYLYGAAAREAQTAHSKSRTATPLSGYGVGLPLSRLHARYLGGKLDLTSYPGFGTDISVHLPRITSDQVEEI</sequence>
<dbReference type="InterPro" id="IPR039028">
    <property type="entry name" value="BCKD/PDK"/>
</dbReference>
<dbReference type="Pfam" id="PF02518">
    <property type="entry name" value="HATPase_c"/>
    <property type="match status" value="1"/>
</dbReference>
<dbReference type="PANTHER" id="PTHR11947">
    <property type="entry name" value="PYRUVATE DEHYDROGENASE KINASE"/>
    <property type="match status" value="1"/>
</dbReference>
<evidence type="ECO:0000259" key="9">
    <source>
        <dbReference type="PROSITE" id="PS50109"/>
    </source>
</evidence>
<dbReference type="InterPro" id="IPR036890">
    <property type="entry name" value="HATPase_C_sf"/>
</dbReference>
<comment type="caution">
    <text evidence="10">The sequence shown here is derived from an EMBL/GenBank/DDBJ whole genome shotgun (WGS) entry which is preliminary data.</text>
</comment>
<organism evidence="10 11">
    <name type="scientific">Symbiodinium microadriaticum</name>
    <name type="common">Dinoflagellate</name>
    <name type="synonym">Zooxanthella microadriatica</name>
    <dbReference type="NCBI Taxonomy" id="2951"/>
    <lineage>
        <taxon>Eukaryota</taxon>
        <taxon>Sar</taxon>
        <taxon>Alveolata</taxon>
        <taxon>Dinophyceae</taxon>
        <taxon>Suessiales</taxon>
        <taxon>Symbiodiniaceae</taxon>
        <taxon>Symbiodinium</taxon>
    </lineage>
</organism>
<keyword evidence="11" id="KW-1185">Reference proteome</keyword>
<dbReference type="SUPFAM" id="SSF55874">
    <property type="entry name" value="ATPase domain of HSP90 chaperone/DNA topoisomerase II/histidine kinase"/>
    <property type="match status" value="1"/>
</dbReference>
<evidence type="ECO:0000256" key="1">
    <source>
        <dbReference type="ARBA" id="ARBA00006155"/>
    </source>
</evidence>
<dbReference type="Gene3D" id="3.30.565.10">
    <property type="entry name" value="Histidine kinase-like ATPase, C-terminal domain"/>
    <property type="match status" value="1"/>
</dbReference>
<dbReference type="Proteomes" id="UP000186817">
    <property type="component" value="Unassembled WGS sequence"/>
</dbReference>
<dbReference type="InterPro" id="IPR018955">
    <property type="entry name" value="BCDHK/PDK_N"/>
</dbReference>
<dbReference type="PANTHER" id="PTHR11947:SF3">
    <property type="entry name" value="[PYRUVATE DEHYDROGENASE (ACETYL-TRANSFERRING)] KINASE, MITOCHONDRIAL"/>
    <property type="match status" value="1"/>
</dbReference>
<feature type="domain" description="Histidine kinase" evidence="9">
    <location>
        <begin position="456"/>
        <end position="569"/>
    </location>
</feature>
<evidence type="ECO:0000256" key="4">
    <source>
        <dbReference type="ARBA" id="ARBA00022777"/>
    </source>
</evidence>
<evidence type="ECO:0000256" key="6">
    <source>
        <dbReference type="ARBA" id="ARBA00023128"/>
    </source>
</evidence>
<dbReference type="InterPro" id="IPR005467">
    <property type="entry name" value="His_kinase_dom"/>
</dbReference>
<comment type="catalytic activity">
    <reaction evidence="7">
        <text>L-seryl-[pyruvate dehydrogenase E1 alpha subunit] + ATP = O-phospho-L-seryl-[pyruvate dehydrogenase E1 alpha subunit] + ADP + H(+)</text>
        <dbReference type="Rhea" id="RHEA:23052"/>
        <dbReference type="Rhea" id="RHEA-COMP:13689"/>
        <dbReference type="Rhea" id="RHEA-COMP:13690"/>
        <dbReference type="ChEBI" id="CHEBI:15378"/>
        <dbReference type="ChEBI" id="CHEBI:29999"/>
        <dbReference type="ChEBI" id="CHEBI:30616"/>
        <dbReference type="ChEBI" id="CHEBI:83421"/>
        <dbReference type="ChEBI" id="CHEBI:456216"/>
        <dbReference type="EC" id="2.7.11.2"/>
    </reaction>
</comment>
<dbReference type="GO" id="GO:0004740">
    <property type="term" value="F:pyruvate dehydrogenase (acetyl-transferring) kinase activity"/>
    <property type="evidence" value="ECO:0007669"/>
    <property type="project" value="UniProtKB-EC"/>
</dbReference>
<proteinExistence type="inferred from homology"/>
<protein>
    <recommendedName>
        <fullName evidence="8">Protein-serine/threonine kinase</fullName>
        <ecNumber evidence="8">2.7.11.-</ecNumber>
    </recommendedName>
</protein>
<dbReference type="AlphaFoldDB" id="A0A1Q9ECJ8"/>
<dbReference type="OrthoDB" id="241648at2759"/>
<dbReference type="SUPFAM" id="SSF69012">
    <property type="entry name" value="alpha-ketoacid dehydrogenase kinase, N-terminal domain"/>
    <property type="match status" value="1"/>
</dbReference>
<keyword evidence="6 8" id="KW-0496">Mitochondrion</keyword>
<evidence type="ECO:0000256" key="5">
    <source>
        <dbReference type="ARBA" id="ARBA00022840"/>
    </source>
</evidence>
<dbReference type="EMBL" id="LSRX01000193">
    <property type="protein sequence ID" value="OLQ05154.1"/>
    <property type="molecule type" value="Genomic_DNA"/>
</dbReference>
<dbReference type="Gene3D" id="1.20.140.20">
    <property type="entry name" value="Alpha-ketoacid/pyruvate dehydrogenase kinase, N-terminal domain"/>
    <property type="match status" value="1"/>
</dbReference>
<comment type="subcellular location">
    <subcellularLocation>
        <location evidence="8">Mitochondrion matrix</location>
    </subcellularLocation>
</comment>
<evidence type="ECO:0000256" key="2">
    <source>
        <dbReference type="ARBA" id="ARBA00022679"/>
    </source>
</evidence>
<dbReference type="PROSITE" id="PS50109">
    <property type="entry name" value="HIS_KIN"/>
    <property type="match status" value="1"/>
</dbReference>
<dbReference type="GO" id="GO:0005759">
    <property type="term" value="C:mitochondrial matrix"/>
    <property type="evidence" value="ECO:0007669"/>
    <property type="project" value="UniProtKB-SubCell"/>
</dbReference>
<dbReference type="InterPro" id="IPR004358">
    <property type="entry name" value="Sig_transdc_His_kin-like_C"/>
</dbReference>
<gene>
    <name evidence="10" type="primary">PDK4</name>
    <name evidence="10" type="ORF">AK812_SmicGene11699</name>
</gene>
<dbReference type="Pfam" id="PF10436">
    <property type="entry name" value="BCDHK_Adom3"/>
    <property type="match status" value="1"/>
</dbReference>
<keyword evidence="2 8" id="KW-0808">Transferase</keyword>
<dbReference type="InterPro" id="IPR003594">
    <property type="entry name" value="HATPase_dom"/>
</dbReference>
<name>A0A1Q9ECJ8_SYMMI</name>
<keyword evidence="3 8" id="KW-0547">Nucleotide-binding</keyword>
<keyword evidence="4 8" id="KW-0418">Kinase</keyword>
<dbReference type="SMART" id="SM00387">
    <property type="entry name" value="HATPase_c"/>
    <property type="match status" value="1"/>
</dbReference>
<reference evidence="10 11" key="1">
    <citation type="submission" date="2016-02" db="EMBL/GenBank/DDBJ databases">
        <title>Genome analysis of coral dinoflagellate symbionts highlights evolutionary adaptations to a symbiotic lifestyle.</title>
        <authorList>
            <person name="Aranda M."/>
            <person name="Li Y."/>
            <person name="Liew Y.J."/>
            <person name="Baumgarten S."/>
            <person name="Simakov O."/>
            <person name="Wilson M."/>
            <person name="Piel J."/>
            <person name="Ashoor H."/>
            <person name="Bougouffa S."/>
            <person name="Bajic V.B."/>
            <person name="Ryu T."/>
            <person name="Ravasi T."/>
            <person name="Bayer T."/>
            <person name="Micklem G."/>
            <person name="Kim H."/>
            <person name="Bhak J."/>
            <person name="Lajeunesse T.C."/>
            <person name="Voolstra C.R."/>
        </authorList>
    </citation>
    <scope>NUCLEOTIDE SEQUENCE [LARGE SCALE GENOMIC DNA]</scope>
    <source>
        <strain evidence="10 11">CCMP2467</strain>
    </source>
</reference>
<comment type="similarity">
    <text evidence="1 8">Belongs to the PDK/BCKDK protein kinase family.</text>
</comment>
<evidence type="ECO:0000256" key="8">
    <source>
        <dbReference type="RuleBase" id="RU366032"/>
    </source>
</evidence>
<dbReference type="InterPro" id="IPR036784">
    <property type="entry name" value="AK/P_DHK_N_sf"/>
</dbReference>
<evidence type="ECO:0000313" key="10">
    <source>
        <dbReference type="EMBL" id="OLQ05154.1"/>
    </source>
</evidence>
<keyword evidence="10" id="KW-0670">Pyruvate</keyword>
<dbReference type="GO" id="GO:0005524">
    <property type="term" value="F:ATP binding"/>
    <property type="evidence" value="ECO:0007669"/>
    <property type="project" value="UniProtKB-UniRule"/>
</dbReference>
<keyword evidence="5 8" id="KW-0067">ATP-binding</keyword>
<dbReference type="GO" id="GO:0010906">
    <property type="term" value="P:regulation of glucose metabolic process"/>
    <property type="evidence" value="ECO:0007669"/>
    <property type="project" value="TreeGrafter"/>
</dbReference>
<evidence type="ECO:0000313" key="11">
    <source>
        <dbReference type="Proteomes" id="UP000186817"/>
    </source>
</evidence>
<dbReference type="PRINTS" id="PR00344">
    <property type="entry name" value="BCTRLSENSOR"/>
</dbReference>